<comment type="caution">
    <text evidence="3">The sequence shown here is derived from an EMBL/GenBank/DDBJ whole genome shotgun (WGS) entry which is preliminary data.</text>
</comment>
<dbReference type="InterPro" id="IPR037401">
    <property type="entry name" value="SnoaL-like"/>
</dbReference>
<organism evidence="3 4">
    <name type="scientific">Roseivirga seohaensis</name>
    <dbReference type="NCBI Taxonomy" id="1914963"/>
    <lineage>
        <taxon>Bacteria</taxon>
        <taxon>Pseudomonadati</taxon>
        <taxon>Bacteroidota</taxon>
        <taxon>Cytophagia</taxon>
        <taxon>Cytophagales</taxon>
        <taxon>Roseivirgaceae</taxon>
        <taxon>Roseivirga</taxon>
    </lineage>
</organism>
<proteinExistence type="predicted"/>
<dbReference type="EMBL" id="LRPB01000049">
    <property type="protein sequence ID" value="KYG79287.1"/>
    <property type="molecule type" value="Genomic_DNA"/>
</dbReference>
<protein>
    <submittedName>
        <fullName evidence="3">DUF4440 domain-containing protein</fullName>
    </submittedName>
</protein>
<keyword evidence="1" id="KW-0732">Signal</keyword>
<dbReference type="RefSeq" id="WP_062303377.1">
    <property type="nucleotide sequence ID" value="NZ_LRPB01000049.1"/>
</dbReference>
<evidence type="ECO:0000256" key="1">
    <source>
        <dbReference type="SAM" id="SignalP"/>
    </source>
</evidence>
<dbReference type="Gene3D" id="3.10.450.50">
    <property type="match status" value="1"/>
</dbReference>
<feature type="chain" id="PRO_5007574805" evidence="1">
    <location>
        <begin position="23"/>
        <end position="150"/>
    </location>
</feature>
<evidence type="ECO:0000313" key="4">
    <source>
        <dbReference type="Proteomes" id="UP000075663"/>
    </source>
</evidence>
<evidence type="ECO:0000313" key="3">
    <source>
        <dbReference type="EMBL" id="KYG79287.1"/>
    </source>
</evidence>
<dbReference type="Pfam" id="PF13474">
    <property type="entry name" value="SnoaL_3"/>
    <property type="match status" value="1"/>
</dbReference>
<evidence type="ECO:0000259" key="2">
    <source>
        <dbReference type="Pfam" id="PF13474"/>
    </source>
</evidence>
<dbReference type="InterPro" id="IPR032710">
    <property type="entry name" value="NTF2-like_dom_sf"/>
</dbReference>
<dbReference type="STRING" id="1914963.AWW67_12980"/>
<feature type="signal peptide" evidence="1">
    <location>
        <begin position="1"/>
        <end position="22"/>
    </location>
</feature>
<sequence length="150" mass="16959">MKKLYTIVITLVLFVSSFTAFGQNDQQQVKQVLNAYKTGVESLKTTDLANLFMENSQVFESGGVEGTFNHYLDHHLGPELKAFKSFKFNDYSVDVIVDGDYAFATEAYTYRIELAKGERVIEKKGVATSVLKKVDGQWKIMKTHSSSRNK</sequence>
<dbReference type="AlphaFoldDB" id="A0A150XKL9"/>
<dbReference type="SUPFAM" id="SSF54427">
    <property type="entry name" value="NTF2-like"/>
    <property type="match status" value="1"/>
</dbReference>
<accession>A0A150XKL9</accession>
<dbReference type="Proteomes" id="UP000075663">
    <property type="component" value="Unassembled WGS sequence"/>
</dbReference>
<gene>
    <name evidence="3" type="ORF">AWW67_12980</name>
</gene>
<reference evidence="3 4" key="1">
    <citation type="submission" date="2016-01" db="EMBL/GenBank/DDBJ databases">
        <title>Genome sequencing of Roseivirga seohaensis SW-152.</title>
        <authorList>
            <person name="Selvaratnam C."/>
            <person name="Thevarajoo S."/>
            <person name="Goh K.M."/>
            <person name="Ee R."/>
            <person name="Chan K.-G."/>
            <person name="Chong C.S."/>
        </authorList>
    </citation>
    <scope>NUCLEOTIDE SEQUENCE [LARGE SCALE GENOMIC DNA]</scope>
    <source>
        <strain evidence="3 4">SW-152</strain>
    </source>
</reference>
<name>A0A150XKL9_9BACT</name>
<feature type="domain" description="SnoaL-like" evidence="2">
    <location>
        <begin position="29"/>
        <end position="146"/>
    </location>
</feature>